<dbReference type="Proteomes" id="UP000220840">
    <property type="component" value="Unassembled WGS sequence"/>
</dbReference>
<dbReference type="EMBL" id="PDCJ01000001">
    <property type="protein sequence ID" value="PEG32203.1"/>
    <property type="molecule type" value="Genomic_DNA"/>
</dbReference>
<proteinExistence type="predicted"/>
<evidence type="ECO:0000259" key="3">
    <source>
        <dbReference type="Pfam" id="PF04101"/>
    </source>
</evidence>
<dbReference type="InterPro" id="IPR020023">
    <property type="entry name" value="PseG"/>
</dbReference>
<dbReference type="PANTHER" id="PTHR21015:SF22">
    <property type="entry name" value="GLYCOSYLTRANSFERASE"/>
    <property type="match status" value="1"/>
</dbReference>
<feature type="binding site" evidence="2">
    <location>
        <position position="154"/>
    </location>
    <ligand>
        <name>substrate</name>
    </ligand>
</feature>
<protein>
    <submittedName>
        <fullName evidence="4">UDP-2,4-diacetamido-2,4, 6-trideoxy-beta-L-altropyranose hydrolase</fullName>
    </submittedName>
</protein>
<sequence length="340" mass="39519">MKIFIRADGGKSIGMGHVMRMLVLAYKLRKKNQVIFICRNDIDRKYEAGINIIEENEFEVLKIEDENVINDILVLQREYKADIIITDSYEVNEDYFNSLKSHFKLTGYVDDINKCYMNVDFIINQNINAKYLDYSKTTKENTRMFLGPQYCMLREEFKIACNEKQEKDSVEDILLTLGGMDDNNNTMKVLNNIKGLKQKIHVVLGNAFDDNVKRQVYNFSKEYENIYQYENANMSELMRKCDIAISACGSTIYELCAMHVPAIGIIIADNQRSVAELMKKEKMILDIIDIEQLECNKILGLLQLLINDNMVRQEIKNYSNDIVNLYGAEKLAENIERMFC</sequence>
<name>A0A2A7ML19_9CLOT</name>
<dbReference type="STRING" id="137838.GCA_001458595_03699"/>
<gene>
    <name evidence="4" type="primary">pseG</name>
    <name evidence="4" type="ORF">CQ394_11055</name>
</gene>
<dbReference type="NCBIfam" id="TIGR03590">
    <property type="entry name" value="PseG"/>
    <property type="match status" value="1"/>
</dbReference>
<feature type="domain" description="Glycosyl transferase family 28 C-terminal" evidence="3">
    <location>
        <begin position="184"/>
        <end position="271"/>
    </location>
</feature>
<evidence type="ECO:0000256" key="2">
    <source>
        <dbReference type="PIRSR" id="PIRSR620023-2"/>
    </source>
</evidence>
<organism evidence="4 5">
    <name type="scientific">Clostridium neonatale</name>
    <dbReference type="NCBI Taxonomy" id="137838"/>
    <lineage>
        <taxon>Bacteria</taxon>
        <taxon>Bacillati</taxon>
        <taxon>Bacillota</taxon>
        <taxon>Clostridia</taxon>
        <taxon>Eubacteriales</taxon>
        <taxon>Clostridiaceae</taxon>
        <taxon>Clostridium</taxon>
    </lineage>
</organism>
<accession>A0A2A7ML19</accession>
<reference evidence="4 5" key="1">
    <citation type="submission" date="2017-10" db="EMBL/GenBank/DDBJ databases">
        <title>Effective Description of Clostridium neonatale sp. nov. linked to necrotizing enterocolitis in neonates and a clarification of species assignable to the genus Clostridium (Prazmowski 1880) emend. Lawson and Rainey 2016.</title>
        <authorList>
            <person name="Bernard K."/>
            <person name="Burdz T."/>
            <person name="Wiebe D."/>
            <person name="Balcewich B."/>
            <person name="Alfa M."/>
            <person name="Bernier A.-M."/>
        </authorList>
    </citation>
    <scope>NUCLEOTIDE SEQUENCE [LARGE SCALE GENOMIC DNA]</scope>
    <source>
        <strain evidence="4 5">LCDC99A005</strain>
    </source>
</reference>
<dbReference type="GO" id="GO:0016758">
    <property type="term" value="F:hexosyltransferase activity"/>
    <property type="evidence" value="ECO:0007669"/>
    <property type="project" value="InterPro"/>
</dbReference>
<keyword evidence="4" id="KW-0378">Hydrolase</keyword>
<dbReference type="OrthoDB" id="9805604at2"/>
<keyword evidence="5" id="KW-1185">Reference proteome</keyword>
<dbReference type="Pfam" id="PF04101">
    <property type="entry name" value="Glyco_tran_28_C"/>
    <property type="match status" value="1"/>
</dbReference>
<feature type="binding site" evidence="2">
    <location>
        <position position="254"/>
    </location>
    <ligand>
        <name>substrate</name>
    </ligand>
</feature>
<feature type="active site" description="Proton acceptor" evidence="1">
    <location>
        <position position="17"/>
    </location>
</feature>
<comment type="caution">
    <text evidence="4">The sequence shown here is derived from an EMBL/GenBank/DDBJ whole genome shotgun (WGS) entry which is preliminary data.</text>
</comment>
<dbReference type="SUPFAM" id="SSF53756">
    <property type="entry name" value="UDP-Glycosyltransferase/glycogen phosphorylase"/>
    <property type="match status" value="1"/>
</dbReference>
<dbReference type="Gene3D" id="3.40.50.2000">
    <property type="entry name" value="Glycogen Phosphorylase B"/>
    <property type="match status" value="1"/>
</dbReference>
<dbReference type="PANTHER" id="PTHR21015">
    <property type="entry name" value="UDP-N-ACETYLGLUCOSAMINE--N-ACETYLMURAMYL-(PENTAPEPTIDE) PYROPHOSPHORYL-UNDECAPRENOL N-ACETYLGLUCOSAMINE TRANSFERASE 1"/>
    <property type="match status" value="1"/>
</dbReference>
<dbReference type="AlphaFoldDB" id="A0A2A7ML19"/>
<evidence type="ECO:0000313" key="5">
    <source>
        <dbReference type="Proteomes" id="UP000220840"/>
    </source>
</evidence>
<dbReference type="InterPro" id="IPR007235">
    <property type="entry name" value="Glyco_trans_28_C"/>
</dbReference>
<evidence type="ECO:0000256" key="1">
    <source>
        <dbReference type="PIRSR" id="PIRSR620023-1"/>
    </source>
</evidence>
<dbReference type="GO" id="GO:0016787">
    <property type="term" value="F:hydrolase activity"/>
    <property type="evidence" value="ECO:0007669"/>
    <property type="project" value="UniProtKB-KW"/>
</dbReference>
<dbReference type="Gene3D" id="3.40.50.11190">
    <property type="match status" value="1"/>
</dbReference>
<dbReference type="RefSeq" id="WP_058296349.1">
    <property type="nucleotide sequence ID" value="NZ_CAMRXG010000021.1"/>
</dbReference>
<evidence type="ECO:0000313" key="4">
    <source>
        <dbReference type="EMBL" id="PEG32203.1"/>
    </source>
</evidence>